<keyword evidence="1" id="KW-0472">Membrane</keyword>
<feature type="transmembrane region" description="Helical" evidence="1">
    <location>
        <begin position="6"/>
        <end position="31"/>
    </location>
</feature>
<proteinExistence type="predicted"/>
<dbReference type="EMBL" id="LR798243">
    <property type="protein sequence ID" value="CAB5214950.1"/>
    <property type="molecule type" value="Genomic_DNA"/>
</dbReference>
<evidence type="ECO:0000256" key="1">
    <source>
        <dbReference type="SAM" id="Phobius"/>
    </source>
</evidence>
<name>A0A6J7WMF9_9CAUD</name>
<gene>
    <name evidence="2" type="ORF">UFOVP190_334</name>
</gene>
<protein>
    <submittedName>
        <fullName evidence="2">Uncharacterized protein</fullName>
    </submittedName>
</protein>
<accession>A0A6J7WMF9</accession>
<keyword evidence="1" id="KW-0812">Transmembrane</keyword>
<reference evidence="2" key="1">
    <citation type="submission" date="2020-05" db="EMBL/GenBank/DDBJ databases">
        <authorList>
            <person name="Chiriac C."/>
            <person name="Salcher M."/>
            <person name="Ghai R."/>
            <person name="Kavagutti S V."/>
        </authorList>
    </citation>
    <scope>NUCLEOTIDE SEQUENCE</scope>
</reference>
<keyword evidence="1" id="KW-1133">Transmembrane helix</keyword>
<organism evidence="2">
    <name type="scientific">uncultured Caudovirales phage</name>
    <dbReference type="NCBI Taxonomy" id="2100421"/>
    <lineage>
        <taxon>Viruses</taxon>
        <taxon>Duplodnaviria</taxon>
        <taxon>Heunggongvirae</taxon>
        <taxon>Uroviricota</taxon>
        <taxon>Caudoviricetes</taxon>
        <taxon>Peduoviridae</taxon>
        <taxon>Maltschvirus</taxon>
        <taxon>Maltschvirus maltsch</taxon>
    </lineage>
</organism>
<evidence type="ECO:0000313" key="2">
    <source>
        <dbReference type="EMBL" id="CAB5214950.1"/>
    </source>
</evidence>
<sequence length="46" mass="5180">MKTVMGILAMLFGLVYLLMALFMALFIGLMIQGAFLLTMKYFGIEL</sequence>